<evidence type="ECO:0000313" key="3">
    <source>
        <dbReference type="EMBL" id="ERF70018.1"/>
    </source>
</evidence>
<feature type="compositionally biased region" description="Basic residues" evidence="1">
    <location>
        <begin position="549"/>
        <end position="561"/>
    </location>
</feature>
<dbReference type="OrthoDB" id="4438892at2759"/>
<feature type="region of interest" description="Disordered" evidence="1">
    <location>
        <begin position="97"/>
        <end position="125"/>
    </location>
</feature>
<dbReference type="Proteomes" id="UP000019373">
    <property type="component" value="Unassembled WGS sequence"/>
</dbReference>
<evidence type="ECO:0000256" key="2">
    <source>
        <dbReference type="SAM" id="SignalP"/>
    </source>
</evidence>
<protein>
    <submittedName>
        <fullName evidence="3">Uncharacterized protein</fullName>
    </submittedName>
</protein>
<feature type="chain" id="PRO_5004611764" evidence="2">
    <location>
        <begin position="18"/>
        <end position="584"/>
    </location>
</feature>
<dbReference type="AlphaFoldDB" id="U1GD66"/>
<organism evidence="3 4">
    <name type="scientific">Endocarpon pusillum (strain Z07020 / HMAS-L-300199)</name>
    <name type="common">Lichen-forming fungus</name>
    <dbReference type="NCBI Taxonomy" id="1263415"/>
    <lineage>
        <taxon>Eukaryota</taxon>
        <taxon>Fungi</taxon>
        <taxon>Dikarya</taxon>
        <taxon>Ascomycota</taxon>
        <taxon>Pezizomycotina</taxon>
        <taxon>Eurotiomycetes</taxon>
        <taxon>Chaetothyriomycetidae</taxon>
        <taxon>Verrucariales</taxon>
        <taxon>Verrucariaceae</taxon>
        <taxon>Endocarpon</taxon>
    </lineage>
</organism>
<feature type="compositionally biased region" description="Basic and acidic residues" evidence="1">
    <location>
        <begin position="460"/>
        <end position="503"/>
    </location>
</feature>
<feature type="region of interest" description="Disordered" evidence="1">
    <location>
        <begin position="433"/>
        <end position="584"/>
    </location>
</feature>
<dbReference type="RefSeq" id="XP_007804352.1">
    <property type="nucleotide sequence ID" value="XM_007806161.1"/>
</dbReference>
<dbReference type="eggNOG" id="ENOG502SWW0">
    <property type="taxonomic scope" value="Eukaryota"/>
</dbReference>
<feature type="signal peptide" evidence="2">
    <location>
        <begin position="1"/>
        <end position="17"/>
    </location>
</feature>
<evidence type="ECO:0000256" key="1">
    <source>
        <dbReference type="SAM" id="MobiDB-lite"/>
    </source>
</evidence>
<accession>U1GD66</accession>
<name>U1GD66_ENDPU</name>
<reference evidence="4" key="1">
    <citation type="journal article" date="2014" name="BMC Genomics">
        <title>Genome characteristics reveal the impact of lichenization on lichen-forming fungus Endocarpon pusillum Hedwig (Verrucariales, Ascomycota).</title>
        <authorList>
            <person name="Wang Y.-Y."/>
            <person name="Liu B."/>
            <person name="Zhang X.-Y."/>
            <person name="Zhou Q.-M."/>
            <person name="Zhang T."/>
            <person name="Li H."/>
            <person name="Yu Y.-F."/>
            <person name="Zhang X.-L."/>
            <person name="Hao X.-Y."/>
            <person name="Wang M."/>
            <person name="Wang L."/>
            <person name="Wei J.-C."/>
        </authorList>
    </citation>
    <scope>NUCLEOTIDE SEQUENCE [LARGE SCALE GENOMIC DNA]</scope>
    <source>
        <strain evidence="4">Z07020 / HMAS-L-300199</strain>
    </source>
</reference>
<feature type="compositionally biased region" description="Low complexity" evidence="1">
    <location>
        <begin position="433"/>
        <end position="444"/>
    </location>
</feature>
<proteinExistence type="predicted"/>
<feature type="compositionally biased region" description="Acidic residues" evidence="1">
    <location>
        <begin position="449"/>
        <end position="459"/>
    </location>
</feature>
<sequence length="584" mass="64800">MKFTLALLPFILGMAVAAPAPEARADVEARQTTTVSLTFYGADVDARYSIAAPTDGSEFTINHPEISVSRIYNAGGATCYIYGSEGSYTFVPVGEHPVGPPQPQWEPVHQSARPSSNHSDETDKPYCSTPRSFITDISVPSGPLRTNPFGYTVEMHESFGVVPYLYDENGSDDPDTVEDLDLVATYTPSNLKEIQTALQKDRDDLPGKSHFRTVASMIAENALNPKEPKTTHLFNTFLNPTSRKGRYGKVGKETWIIPEGMLPSLQRRLEPDLSIGIAHEKLGMRVWSAKHLPGHIKNRQMICVNGVVEYKTEEGSIARARVQNLAAATLACDAWLADENFLTNGKGAECVVGKAFVGSICFDGNVIEASVHWLAPSVTSSTRKYDTFSMRVATGHPFSLYLSEFRACYQKFANFLDWIRDVQQVRLQDILKLPPSEPENLSLPQPDDGLSEDEEDTSGQEDKDLKDQQMKREDVQKEDSRVKDKKSENQKKRGKKGKDEPQGRTRSHKSRIGDDAVSKHQADGIRADTPTKSPQIAARIFQQDSETQKKKKGVERKRQPRRGSGQGTAQADSDAPGRKRMRRG</sequence>
<keyword evidence="4" id="KW-1185">Reference proteome</keyword>
<gene>
    <name evidence="3" type="ORF">EPUS_03570</name>
</gene>
<dbReference type="EMBL" id="KE721364">
    <property type="protein sequence ID" value="ERF70018.1"/>
    <property type="molecule type" value="Genomic_DNA"/>
</dbReference>
<dbReference type="HOGENOM" id="CLU_466936_0_0_1"/>
<keyword evidence="2" id="KW-0732">Signal</keyword>
<dbReference type="GeneID" id="19238610"/>
<evidence type="ECO:0000313" key="4">
    <source>
        <dbReference type="Proteomes" id="UP000019373"/>
    </source>
</evidence>
<feature type="compositionally biased region" description="Basic and acidic residues" evidence="1">
    <location>
        <begin position="511"/>
        <end position="526"/>
    </location>
</feature>